<feature type="transmembrane region" description="Helical" evidence="1">
    <location>
        <begin position="37"/>
        <end position="62"/>
    </location>
</feature>
<name>A0A8G2FDM7_ACIRU</name>
<feature type="transmembrane region" description="Helical" evidence="1">
    <location>
        <begin position="187"/>
        <end position="206"/>
    </location>
</feature>
<dbReference type="Proteomes" id="UP000186308">
    <property type="component" value="Unassembled WGS sequence"/>
</dbReference>
<keyword evidence="1" id="KW-1133">Transmembrane helix</keyword>
<dbReference type="PANTHER" id="PTHR30566:SF25">
    <property type="entry name" value="INNER MEMBRANE PROTEIN"/>
    <property type="match status" value="1"/>
</dbReference>
<dbReference type="Gene3D" id="1.10.287.1260">
    <property type="match status" value="1"/>
</dbReference>
<evidence type="ECO:0000256" key="1">
    <source>
        <dbReference type="SAM" id="Phobius"/>
    </source>
</evidence>
<protein>
    <submittedName>
        <fullName evidence="3">Small-conductance mechanosensitive channel</fullName>
    </submittedName>
</protein>
<dbReference type="OrthoDB" id="9792218at2"/>
<sequence>MAQTATSTNPTQALAPSNPISHAANNATTAMHGLPHALITLILIAAALLAAAIIHFVLVHAVPGPLLKRRPVLAILVKRTRRILFLVLAVVLVGTVLPEAPMAASTLARVLHVLSAGFIVLLGWSLMVAVDTFTVYKLSLRPDNIQADVMARKHVTQWQVLRRASHVLILMITVAAALMVFPAVRQYGVSLLASAGAAGLVVGLAARPVLSNLIAGIQIAITQPLRVEDAVVINGQWGWIEEITSTYVVVRIWNWQRMIVPLAWLLEQPFQNWTRDSSELIGTVHWNVDYTIPVDELRKKLDEIVHSTPLWSGKVVVLQVTHALATTIELRALVSARNSGEAWDLRCYVREKMIDYLQATHPGALPKQRLELEGQPIPDHPAAAEPIHEDA</sequence>
<feature type="domain" description="Mechanosensitive ion channel MscS" evidence="2">
    <location>
        <begin position="209"/>
        <end position="275"/>
    </location>
</feature>
<accession>A0A8G2FDM7</accession>
<evidence type="ECO:0000313" key="3">
    <source>
        <dbReference type="EMBL" id="SIQ53971.1"/>
    </source>
</evidence>
<dbReference type="AlphaFoldDB" id="A0A8G2FDM7"/>
<dbReference type="Pfam" id="PF00924">
    <property type="entry name" value="MS_channel_2nd"/>
    <property type="match status" value="1"/>
</dbReference>
<feature type="transmembrane region" description="Helical" evidence="1">
    <location>
        <begin position="110"/>
        <end position="130"/>
    </location>
</feature>
<dbReference type="InterPro" id="IPR010920">
    <property type="entry name" value="LSM_dom_sf"/>
</dbReference>
<proteinExistence type="predicted"/>
<evidence type="ECO:0000313" key="4">
    <source>
        <dbReference type="Proteomes" id="UP000186308"/>
    </source>
</evidence>
<organism evidence="3 4">
    <name type="scientific">Acidiphilium rubrum</name>
    <dbReference type="NCBI Taxonomy" id="526"/>
    <lineage>
        <taxon>Bacteria</taxon>
        <taxon>Pseudomonadati</taxon>
        <taxon>Pseudomonadota</taxon>
        <taxon>Alphaproteobacteria</taxon>
        <taxon>Acetobacterales</taxon>
        <taxon>Acidocellaceae</taxon>
        <taxon>Acidiphilium</taxon>
    </lineage>
</organism>
<dbReference type="PANTHER" id="PTHR30566">
    <property type="entry name" value="YNAI-RELATED MECHANOSENSITIVE ION CHANNEL"/>
    <property type="match status" value="1"/>
</dbReference>
<dbReference type="InterPro" id="IPR006685">
    <property type="entry name" value="MscS_channel_2nd"/>
</dbReference>
<gene>
    <name evidence="3" type="ORF">SAMN05421828_10626</name>
</gene>
<dbReference type="EMBL" id="FTNE01000006">
    <property type="protein sequence ID" value="SIQ53971.1"/>
    <property type="molecule type" value="Genomic_DNA"/>
</dbReference>
<comment type="caution">
    <text evidence="3">The sequence shown here is derived from an EMBL/GenBank/DDBJ whole genome shotgun (WGS) entry which is preliminary data.</text>
</comment>
<feature type="transmembrane region" description="Helical" evidence="1">
    <location>
        <begin position="83"/>
        <end position="104"/>
    </location>
</feature>
<keyword evidence="1" id="KW-0472">Membrane</keyword>
<evidence type="ECO:0000259" key="2">
    <source>
        <dbReference type="Pfam" id="PF00924"/>
    </source>
</evidence>
<dbReference type="SUPFAM" id="SSF50182">
    <property type="entry name" value="Sm-like ribonucleoproteins"/>
    <property type="match status" value="1"/>
</dbReference>
<dbReference type="GO" id="GO:0008381">
    <property type="term" value="F:mechanosensitive monoatomic ion channel activity"/>
    <property type="evidence" value="ECO:0007669"/>
    <property type="project" value="UniProtKB-ARBA"/>
</dbReference>
<keyword evidence="4" id="KW-1185">Reference proteome</keyword>
<dbReference type="GO" id="GO:0016020">
    <property type="term" value="C:membrane"/>
    <property type="evidence" value="ECO:0007669"/>
    <property type="project" value="InterPro"/>
</dbReference>
<reference evidence="3 4" key="1">
    <citation type="submission" date="2017-01" db="EMBL/GenBank/DDBJ databases">
        <authorList>
            <person name="Varghese N."/>
            <person name="Submissions S."/>
        </authorList>
    </citation>
    <scope>NUCLEOTIDE SEQUENCE [LARGE SCALE GENOMIC DNA]</scope>
    <source>
        <strain evidence="3 4">ATCC 35905</strain>
    </source>
</reference>
<dbReference type="RefSeq" id="WP_076454413.1">
    <property type="nucleotide sequence ID" value="NZ_FTNE01000006.1"/>
</dbReference>
<keyword evidence="1" id="KW-0812">Transmembrane</keyword>
<feature type="transmembrane region" description="Helical" evidence="1">
    <location>
        <begin position="160"/>
        <end position="181"/>
    </location>
</feature>